<comment type="similarity">
    <text evidence="1 7">Belongs to the class-II aminoacyl-tRNA synthetase family. Type 1 subfamily.</text>
</comment>
<dbReference type="Pfam" id="PF01336">
    <property type="entry name" value="tRNA_anti-codon"/>
    <property type="match status" value="1"/>
</dbReference>
<evidence type="ECO:0000256" key="1">
    <source>
        <dbReference type="ARBA" id="ARBA00006303"/>
    </source>
</evidence>
<dbReference type="NCBIfam" id="NF001750">
    <property type="entry name" value="PRK00476.1"/>
    <property type="match status" value="1"/>
</dbReference>
<dbReference type="Gene3D" id="3.30.930.10">
    <property type="entry name" value="Bira Bifunctional Protein, Domain 2"/>
    <property type="match status" value="1"/>
</dbReference>
<keyword evidence="3 7" id="KW-0547">Nucleotide-binding</keyword>
<dbReference type="GO" id="GO:0005524">
    <property type="term" value="F:ATP binding"/>
    <property type="evidence" value="ECO:0007669"/>
    <property type="project" value="UniProtKB-UniRule"/>
</dbReference>
<comment type="function">
    <text evidence="7">Aspartyl-tRNA synthetase with relaxed tRNA specificity since it is able to aspartylate not only its cognate tRNA(Asp) but also tRNA(Asn). Reaction proceeds in two steps: L-aspartate is first activated by ATP to form Asp-AMP and then transferred to the acceptor end of tRNA(Asp/Asn).</text>
</comment>
<dbReference type="GO" id="GO:0005737">
    <property type="term" value="C:cytoplasm"/>
    <property type="evidence" value="ECO:0007669"/>
    <property type="project" value="UniProtKB-SubCell"/>
</dbReference>
<dbReference type="SUPFAM" id="SSF50249">
    <property type="entry name" value="Nucleic acid-binding proteins"/>
    <property type="match status" value="1"/>
</dbReference>
<reference evidence="10" key="1">
    <citation type="submission" date="2017-04" db="EMBL/GenBank/DDBJ databases">
        <authorList>
            <person name="Varghese N."/>
            <person name="Submissions S."/>
        </authorList>
    </citation>
    <scope>NUCLEOTIDE SEQUENCE [LARGE SCALE GENOMIC DNA]</scope>
    <source>
        <strain evidence="10">RKEM611</strain>
    </source>
</reference>
<evidence type="ECO:0000313" key="9">
    <source>
        <dbReference type="EMBL" id="SMF79222.1"/>
    </source>
</evidence>
<evidence type="ECO:0000256" key="3">
    <source>
        <dbReference type="ARBA" id="ARBA00022741"/>
    </source>
</evidence>
<dbReference type="SUPFAM" id="SSF55261">
    <property type="entry name" value="GAD domain-like"/>
    <property type="match status" value="1"/>
</dbReference>
<feature type="binding site" evidence="7">
    <location>
        <position position="455"/>
    </location>
    <ligand>
        <name>L-aspartate</name>
        <dbReference type="ChEBI" id="CHEBI:29991"/>
    </ligand>
</feature>
<sequence length="600" mass="67306">MSKSWTRTHHLGEISERSIDETVTIMGWVHHRRDHGHVVFIDLRDRYGVAQLVLDPAISPDAHQVAESCRHEYVLAAKGRVRRRPDGMDNDSIRTGAIEIEVHQAKILNPSATLPFQIQDQSETHENIRLKYRYLDLRRPELRDALVLRAKVASSFRRALEYERFMEIETPYLYKSTPEGAREFLVPSRIHPGSFFALPQSPQVFKQVLMVSGFDRYYQIVKCFRDEDLRSDRQPEFTQVDCELSFVGQEEVMTLMEEITTQVIKDVKGLSLPPFKRISYTTATERYGTDKPDLRFDLPLVDLSSIASDTEFKVFSQAISLGGIINGLVVPENCGNLSRKDIDALTEIVCQHGAKGLAWAKVKEGQGVESWQSPIAKFVGDQAIAEINKTLGLKPGDTIFFGADDYKTVKQSLAALRIELGRILQLYNPQSLCFAWVTDFPLFETLPNGKLAACHHPFTSPLEDDIPLLSAKPEQVRAAAYDLVLNGHEIAGGSIRIHDANLQNQVFQTLGLSPSEAEETFGFLLEALRYGAPPHGGIAFGLDRLVMILAGATSIRDVIAFPKTNKSSCLMTSSPQEVSSDELRDIHIRVQKMSLNAKET</sequence>
<keyword evidence="6 7" id="KW-0030">Aminoacyl-tRNA synthetase</keyword>
<dbReference type="InterPro" id="IPR004364">
    <property type="entry name" value="Aa-tRNA-synt_II"/>
</dbReference>
<keyword evidence="5 7" id="KW-0648">Protein biosynthesis</keyword>
<name>A0A1Y6CPJ8_9BACT</name>
<comment type="catalytic activity">
    <reaction evidence="7">
        <text>tRNA(Asx) + L-aspartate + ATP = L-aspartyl-tRNA(Asx) + AMP + diphosphate</text>
        <dbReference type="Rhea" id="RHEA:18349"/>
        <dbReference type="Rhea" id="RHEA-COMP:9710"/>
        <dbReference type="Rhea" id="RHEA-COMP:9711"/>
        <dbReference type="ChEBI" id="CHEBI:29991"/>
        <dbReference type="ChEBI" id="CHEBI:30616"/>
        <dbReference type="ChEBI" id="CHEBI:33019"/>
        <dbReference type="ChEBI" id="CHEBI:78442"/>
        <dbReference type="ChEBI" id="CHEBI:78516"/>
        <dbReference type="ChEBI" id="CHEBI:456215"/>
        <dbReference type="EC" id="6.1.1.23"/>
    </reaction>
</comment>
<dbReference type="CDD" id="cd00777">
    <property type="entry name" value="AspRS_core"/>
    <property type="match status" value="1"/>
</dbReference>
<dbReference type="Proteomes" id="UP000192907">
    <property type="component" value="Unassembled WGS sequence"/>
</dbReference>
<dbReference type="GO" id="GO:0050560">
    <property type="term" value="F:aspartate-tRNA(Asn) ligase activity"/>
    <property type="evidence" value="ECO:0007669"/>
    <property type="project" value="UniProtKB-EC"/>
</dbReference>
<dbReference type="InterPro" id="IPR047090">
    <property type="entry name" value="AspRS_core"/>
</dbReference>
<dbReference type="PROSITE" id="PS50862">
    <property type="entry name" value="AA_TRNA_LIGASE_II"/>
    <property type="match status" value="1"/>
</dbReference>
<dbReference type="GO" id="GO:0006422">
    <property type="term" value="P:aspartyl-tRNA aminoacylation"/>
    <property type="evidence" value="ECO:0007669"/>
    <property type="project" value="UniProtKB-UniRule"/>
</dbReference>
<dbReference type="InterPro" id="IPR004115">
    <property type="entry name" value="GAD-like_sf"/>
</dbReference>
<dbReference type="Gene3D" id="2.40.50.140">
    <property type="entry name" value="Nucleic acid-binding proteins"/>
    <property type="match status" value="1"/>
</dbReference>
<feature type="binding site" evidence="7">
    <location>
        <begin position="541"/>
        <end position="544"/>
    </location>
    <ligand>
        <name>ATP</name>
        <dbReference type="ChEBI" id="CHEBI:30616"/>
    </ligand>
</feature>
<evidence type="ECO:0000256" key="5">
    <source>
        <dbReference type="ARBA" id="ARBA00022917"/>
    </source>
</evidence>
<evidence type="ECO:0000256" key="6">
    <source>
        <dbReference type="ARBA" id="ARBA00023146"/>
    </source>
</evidence>
<dbReference type="Gene3D" id="3.30.1360.30">
    <property type="entry name" value="GAD-like domain"/>
    <property type="match status" value="1"/>
</dbReference>
<feature type="region of interest" description="Aspartate" evidence="7">
    <location>
        <begin position="203"/>
        <end position="206"/>
    </location>
</feature>
<dbReference type="SUPFAM" id="SSF55681">
    <property type="entry name" value="Class II aaRS and biotin synthetases"/>
    <property type="match status" value="1"/>
</dbReference>
<evidence type="ECO:0000256" key="7">
    <source>
        <dbReference type="HAMAP-Rule" id="MF_00044"/>
    </source>
</evidence>
<feature type="binding site" evidence="7">
    <location>
        <position position="496"/>
    </location>
    <ligand>
        <name>L-aspartate</name>
        <dbReference type="ChEBI" id="CHEBI:29991"/>
    </ligand>
</feature>
<dbReference type="Pfam" id="PF02938">
    <property type="entry name" value="GAD"/>
    <property type="match status" value="1"/>
</dbReference>
<accession>A0A1Y6CPJ8</accession>
<dbReference type="EMBL" id="FWZT01000033">
    <property type="protein sequence ID" value="SMF79222.1"/>
    <property type="molecule type" value="Genomic_DNA"/>
</dbReference>
<organism evidence="9 10">
    <name type="scientific">Pseudobacteriovorax antillogorgiicola</name>
    <dbReference type="NCBI Taxonomy" id="1513793"/>
    <lineage>
        <taxon>Bacteria</taxon>
        <taxon>Pseudomonadati</taxon>
        <taxon>Bdellovibrionota</taxon>
        <taxon>Oligoflexia</taxon>
        <taxon>Oligoflexales</taxon>
        <taxon>Pseudobacteriovoracaceae</taxon>
        <taxon>Pseudobacteriovorax</taxon>
    </lineage>
</organism>
<feature type="binding site" evidence="7">
    <location>
        <position position="489"/>
    </location>
    <ligand>
        <name>ATP</name>
        <dbReference type="ChEBI" id="CHEBI:30616"/>
    </ligand>
</feature>
<dbReference type="PANTHER" id="PTHR22594:SF5">
    <property type="entry name" value="ASPARTATE--TRNA LIGASE, MITOCHONDRIAL"/>
    <property type="match status" value="1"/>
</dbReference>
<keyword evidence="4 7" id="KW-0067">ATP-binding</keyword>
<evidence type="ECO:0000256" key="2">
    <source>
        <dbReference type="ARBA" id="ARBA00022598"/>
    </source>
</evidence>
<feature type="binding site" evidence="7">
    <location>
        <position position="225"/>
    </location>
    <ligand>
        <name>L-aspartate</name>
        <dbReference type="ChEBI" id="CHEBI:29991"/>
    </ligand>
</feature>
<dbReference type="GO" id="GO:0004815">
    <property type="term" value="F:aspartate-tRNA ligase activity"/>
    <property type="evidence" value="ECO:0007669"/>
    <property type="project" value="UniProtKB-UniRule"/>
</dbReference>
<dbReference type="InterPro" id="IPR006195">
    <property type="entry name" value="aa-tRNA-synth_II"/>
</dbReference>
<dbReference type="InterPro" id="IPR004365">
    <property type="entry name" value="NA-bd_OB_tRNA"/>
</dbReference>
<gene>
    <name evidence="7" type="primary">aspS</name>
    <name evidence="9" type="ORF">SAMN06296036_13341</name>
</gene>
<dbReference type="AlphaFoldDB" id="A0A1Y6CPJ8"/>
<dbReference type="STRING" id="1513793.SAMN06296036_13341"/>
<dbReference type="CDD" id="cd04317">
    <property type="entry name" value="EcAspRS_like_N"/>
    <property type="match status" value="1"/>
</dbReference>
<dbReference type="GO" id="GO:0003676">
    <property type="term" value="F:nucleic acid binding"/>
    <property type="evidence" value="ECO:0007669"/>
    <property type="project" value="InterPro"/>
</dbReference>
<feature type="binding site" evidence="7">
    <location>
        <begin position="225"/>
        <end position="227"/>
    </location>
    <ligand>
        <name>ATP</name>
        <dbReference type="ChEBI" id="CHEBI:30616"/>
    </ligand>
</feature>
<dbReference type="InterPro" id="IPR047089">
    <property type="entry name" value="Asp-tRNA-ligase_1_N"/>
</dbReference>
<evidence type="ECO:0000256" key="4">
    <source>
        <dbReference type="ARBA" id="ARBA00022840"/>
    </source>
</evidence>
<comment type="subcellular location">
    <subcellularLocation>
        <location evidence="7">Cytoplasm</location>
    </subcellularLocation>
</comment>
<keyword evidence="7" id="KW-0963">Cytoplasm</keyword>
<feature type="domain" description="Aminoacyl-transfer RNA synthetases class-II family profile" evidence="8">
    <location>
        <begin position="144"/>
        <end position="562"/>
    </location>
</feature>
<dbReference type="InterPro" id="IPR045864">
    <property type="entry name" value="aa-tRNA-synth_II/BPL/LPL"/>
</dbReference>
<dbReference type="Pfam" id="PF00152">
    <property type="entry name" value="tRNA-synt_2"/>
    <property type="match status" value="1"/>
</dbReference>
<protein>
    <recommendedName>
        <fullName evidence="7">Aspartate--tRNA(Asp/Asn) ligase</fullName>
        <ecNumber evidence="7">6.1.1.23</ecNumber>
    </recommendedName>
    <alternativeName>
        <fullName evidence="7">Aspartyl-tRNA synthetase</fullName>
        <shortName evidence="7">AspRS</shortName>
    </alternativeName>
    <alternativeName>
        <fullName evidence="7">Non-discriminating aspartyl-tRNA synthetase</fullName>
        <shortName evidence="7">ND-AspRS</shortName>
    </alternativeName>
</protein>
<keyword evidence="2 7" id="KW-0436">Ligase</keyword>
<comment type="subunit">
    <text evidence="7">Homodimer.</text>
</comment>
<feature type="binding site" evidence="7">
    <location>
        <position position="179"/>
    </location>
    <ligand>
        <name>L-aspartate</name>
        <dbReference type="ChEBI" id="CHEBI:29991"/>
    </ligand>
</feature>
<dbReference type="InterPro" id="IPR029351">
    <property type="entry name" value="GAD_dom"/>
</dbReference>
<dbReference type="PRINTS" id="PR01042">
    <property type="entry name" value="TRNASYNTHASP"/>
</dbReference>
<dbReference type="InterPro" id="IPR002312">
    <property type="entry name" value="Asp/Asn-tRNA-synth_IIb"/>
</dbReference>
<evidence type="ECO:0000259" key="8">
    <source>
        <dbReference type="PROSITE" id="PS50862"/>
    </source>
</evidence>
<dbReference type="EC" id="6.1.1.23" evidence="7"/>
<keyword evidence="10" id="KW-1185">Reference proteome</keyword>
<dbReference type="HAMAP" id="MF_00044">
    <property type="entry name" value="Asp_tRNA_synth_type1"/>
    <property type="match status" value="1"/>
</dbReference>
<feature type="site" description="Important for tRNA non-discrimination" evidence="7">
    <location>
        <position position="87"/>
    </location>
</feature>
<dbReference type="RefSeq" id="WP_132325498.1">
    <property type="nucleotide sequence ID" value="NZ_FWZT01000033.1"/>
</dbReference>
<dbReference type="OrthoDB" id="5287385at2"/>
<evidence type="ECO:0000313" key="10">
    <source>
        <dbReference type="Proteomes" id="UP000192907"/>
    </source>
</evidence>
<feature type="site" description="Important for tRNA non-discrimination" evidence="7">
    <location>
        <position position="35"/>
    </location>
</feature>
<dbReference type="PANTHER" id="PTHR22594">
    <property type="entry name" value="ASPARTYL/LYSYL-TRNA SYNTHETASE"/>
    <property type="match status" value="1"/>
</dbReference>
<dbReference type="InterPro" id="IPR004524">
    <property type="entry name" value="Asp-tRNA-ligase_1"/>
</dbReference>
<proteinExistence type="inferred from homology"/>
<feature type="binding site" evidence="7">
    <location>
        <position position="234"/>
    </location>
    <ligand>
        <name>ATP</name>
        <dbReference type="ChEBI" id="CHEBI:30616"/>
    </ligand>
</feature>
<dbReference type="NCBIfam" id="TIGR00459">
    <property type="entry name" value="aspS_bact"/>
    <property type="match status" value="1"/>
</dbReference>
<dbReference type="InterPro" id="IPR012340">
    <property type="entry name" value="NA-bd_OB-fold"/>
</dbReference>